<dbReference type="InterPro" id="IPR033900">
    <property type="entry name" value="Gram_neg_porin_domain"/>
</dbReference>
<dbReference type="RefSeq" id="WP_102630906.1">
    <property type="nucleotide sequence ID" value="NZ_CADIJZ010000006.1"/>
</dbReference>
<organism evidence="13 16">
    <name type="scientific">Paraburkholderia rhynchosiae</name>
    <dbReference type="NCBI Taxonomy" id="487049"/>
    <lineage>
        <taxon>Bacteria</taxon>
        <taxon>Pseudomonadati</taxon>
        <taxon>Pseudomonadota</taxon>
        <taxon>Betaproteobacteria</taxon>
        <taxon>Burkholderiales</taxon>
        <taxon>Burkholderiaceae</taxon>
        <taxon>Paraburkholderia</taxon>
    </lineage>
</organism>
<dbReference type="PRINTS" id="PR00184">
    <property type="entry name" value="NEISSPPORIN"/>
</dbReference>
<dbReference type="EMBL" id="PNXY01000002">
    <property type="protein sequence ID" value="PMS33734.1"/>
    <property type="molecule type" value="Genomic_DNA"/>
</dbReference>
<dbReference type="Gene3D" id="2.40.160.10">
    <property type="entry name" value="Porin"/>
    <property type="match status" value="1"/>
</dbReference>
<comment type="subunit">
    <text evidence="2">Homotrimer.</text>
</comment>
<dbReference type="GO" id="GO:0015288">
    <property type="term" value="F:porin activity"/>
    <property type="evidence" value="ECO:0007669"/>
    <property type="project" value="UniProtKB-KW"/>
</dbReference>
<accession>A0A2N7WWJ7</accession>
<dbReference type="PRINTS" id="PR00182">
    <property type="entry name" value="ECOLNEIPORIN"/>
</dbReference>
<dbReference type="AlphaFoldDB" id="A0A2N7WWJ7"/>
<evidence type="ECO:0000313" key="14">
    <source>
        <dbReference type="EMBL" id="PMS33734.1"/>
    </source>
</evidence>
<reference evidence="14 15" key="1">
    <citation type="submission" date="2018-01" db="EMBL/GenBank/DDBJ databases">
        <title>Whole genome analyses suggest that Burkholderia sensu lato contains two further novel genera in the rhizoxinica-symbiotica group Mycetohabitans gen. nov., and Trinickia gen. nov.: implications for the evolution of diazotrophy and nodulation in the Burkholderiaceae.</title>
        <authorList>
            <person name="Estrada-de los Santos P."/>
            <person name="Palmer M."/>
            <person name="Chavez-Ramirez B."/>
            <person name="Beukes C."/>
            <person name="Steenkamp E.T."/>
            <person name="Hirsch A.M."/>
            <person name="Manyaka P."/>
            <person name="Maluk M."/>
            <person name="Lafos M."/>
            <person name="Crook M."/>
            <person name="Gross E."/>
            <person name="Simon M.F."/>
            <person name="Bueno dos Reis Junior F."/>
            <person name="Poole P.S."/>
            <person name="Venter S.N."/>
            <person name="James E.K."/>
        </authorList>
    </citation>
    <scope>NUCLEOTIDE SEQUENCE [LARGE SCALE GENOMIC DNA]</scope>
    <source>
        <strain evidence="14 15">WSM 3937</strain>
    </source>
</reference>
<keyword evidence="5" id="KW-0812">Transmembrane</keyword>
<reference evidence="13 16" key="2">
    <citation type="submission" date="2020-04" db="EMBL/GenBank/DDBJ databases">
        <authorList>
            <person name="De Canck E."/>
        </authorList>
    </citation>
    <scope>NUCLEOTIDE SEQUENCE [LARGE SCALE GENOMIC DNA]</scope>
    <source>
        <strain evidence="13 16">LMG 27174</strain>
    </source>
</reference>
<keyword evidence="6 11" id="KW-0732">Signal</keyword>
<dbReference type="Proteomes" id="UP000494205">
    <property type="component" value="Unassembled WGS sequence"/>
</dbReference>
<keyword evidence="8" id="KW-0626">Porin</keyword>
<feature type="signal peptide" evidence="11">
    <location>
        <begin position="1"/>
        <end position="22"/>
    </location>
</feature>
<dbReference type="Proteomes" id="UP000235659">
    <property type="component" value="Unassembled WGS sequence"/>
</dbReference>
<evidence type="ECO:0000256" key="1">
    <source>
        <dbReference type="ARBA" id="ARBA00004571"/>
    </source>
</evidence>
<dbReference type="GO" id="GO:0034220">
    <property type="term" value="P:monoatomic ion transmembrane transport"/>
    <property type="evidence" value="ECO:0007669"/>
    <property type="project" value="InterPro"/>
</dbReference>
<dbReference type="OrthoDB" id="8982743at2"/>
<keyword evidence="10" id="KW-0998">Cell outer membrane</keyword>
<dbReference type="InterPro" id="IPR001702">
    <property type="entry name" value="Porin_Gram-ve"/>
</dbReference>
<feature type="chain" id="PRO_5044384607" evidence="11">
    <location>
        <begin position="23"/>
        <end position="383"/>
    </location>
</feature>
<evidence type="ECO:0000256" key="8">
    <source>
        <dbReference type="ARBA" id="ARBA00023114"/>
    </source>
</evidence>
<protein>
    <submittedName>
        <fullName evidence="13 14">Porin</fullName>
    </submittedName>
</protein>
<dbReference type="CDD" id="cd00342">
    <property type="entry name" value="gram_neg_porins"/>
    <property type="match status" value="1"/>
</dbReference>
<keyword evidence="4" id="KW-1134">Transmembrane beta strand</keyword>
<keyword evidence="15" id="KW-1185">Reference proteome</keyword>
<evidence type="ECO:0000256" key="5">
    <source>
        <dbReference type="ARBA" id="ARBA00022692"/>
    </source>
</evidence>
<dbReference type="InterPro" id="IPR050298">
    <property type="entry name" value="Gram-neg_bact_OMP"/>
</dbReference>
<evidence type="ECO:0000256" key="3">
    <source>
        <dbReference type="ARBA" id="ARBA00022448"/>
    </source>
</evidence>
<feature type="domain" description="Porin" evidence="12">
    <location>
        <begin position="7"/>
        <end position="344"/>
    </location>
</feature>
<keyword evidence="7" id="KW-0406">Ion transport</keyword>
<evidence type="ECO:0000256" key="9">
    <source>
        <dbReference type="ARBA" id="ARBA00023136"/>
    </source>
</evidence>
<dbReference type="EMBL" id="CADIJZ010000006">
    <property type="protein sequence ID" value="CAB3669874.1"/>
    <property type="molecule type" value="Genomic_DNA"/>
</dbReference>
<dbReference type="Pfam" id="PF13609">
    <property type="entry name" value="Porin_4"/>
    <property type="match status" value="1"/>
</dbReference>
<dbReference type="PANTHER" id="PTHR34501:SF9">
    <property type="entry name" value="MAJOR OUTER MEMBRANE PROTEIN P.IA"/>
    <property type="match status" value="1"/>
</dbReference>
<dbReference type="GO" id="GO:0046930">
    <property type="term" value="C:pore complex"/>
    <property type="evidence" value="ECO:0007669"/>
    <property type="project" value="UniProtKB-KW"/>
</dbReference>
<evidence type="ECO:0000256" key="10">
    <source>
        <dbReference type="ARBA" id="ARBA00023237"/>
    </source>
</evidence>
<comment type="subcellular location">
    <subcellularLocation>
        <location evidence="1">Cell outer membrane</location>
        <topology evidence="1">Multi-pass membrane protein</topology>
    </subcellularLocation>
</comment>
<dbReference type="InterPro" id="IPR002299">
    <property type="entry name" value="Porin_Neis"/>
</dbReference>
<evidence type="ECO:0000256" key="11">
    <source>
        <dbReference type="SAM" id="SignalP"/>
    </source>
</evidence>
<keyword evidence="9" id="KW-0472">Membrane</keyword>
<name>A0A2N7WWJ7_9BURK</name>
<gene>
    <name evidence="14" type="ORF">C0Z16_04170</name>
    <name evidence="13" type="ORF">LMG27174_02096</name>
</gene>
<evidence type="ECO:0000256" key="7">
    <source>
        <dbReference type="ARBA" id="ARBA00023065"/>
    </source>
</evidence>
<keyword evidence="3" id="KW-0813">Transport</keyword>
<dbReference type="PANTHER" id="PTHR34501">
    <property type="entry name" value="PROTEIN YDDL-RELATED"/>
    <property type="match status" value="1"/>
</dbReference>
<evidence type="ECO:0000313" key="13">
    <source>
        <dbReference type="EMBL" id="CAB3669874.1"/>
    </source>
</evidence>
<dbReference type="SUPFAM" id="SSF56935">
    <property type="entry name" value="Porins"/>
    <property type="match status" value="1"/>
</dbReference>
<dbReference type="GO" id="GO:0009279">
    <property type="term" value="C:cell outer membrane"/>
    <property type="evidence" value="ECO:0007669"/>
    <property type="project" value="UniProtKB-SubCell"/>
</dbReference>
<evidence type="ECO:0000256" key="2">
    <source>
        <dbReference type="ARBA" id="ARBA00011233"/>
    </source>
</evidence>
<proteinExistence type="predicted"/>
<evidence type="ECO:0000256" key="6">
    <source>
        <dbReference type="ARBA" id="ARBA00022729"/>
    </source>
</evidence>
<evidence type="ECO:0000256" key="4">
    <source>
        <dbReference type="ARBA" id="ARBA00022452"/>
    </source>
</evidence>
<dbReference type="InterPro" id="IPR023614">
    <property type="entry name" value="Porin_dom_sf"/>
</dbReference>
<evidence type="ECO:0000313" key="16">
    <source>
        <dbReference type="Proteomes" id="UP000494205"/>
    </source>
</evidence>
<sequence>MHKKKSAAIVLASTALVGVAHAQSSVTLYGLIDAGFGYVNTNQGSRYVMMNGNLNGDRWGLKGVEDLGGGLAAIFQIENGFNVGTGAFGQGGREFGRQSWVGITSASVGTLKLGRQYDPVVDKVQGLTLESVFGSPATTPGDVDNNDNSARISNAIKYVSPLFGGIQFEGLYALNGVAGQPGSGNTYSAAASYTGGALSIAAGYLHGSNTAAASGQLRTTWSGTMDSIFDGPISNGYQTAATIGIAHAAARYQLSALTLGAVYSYAAFNADAQSTFKSQQHFNSGKVYALYQISPSVLGGLGYIYTRAGGDTSATYNQVTAGATYALSKRTDFYAVAAYQHASGTQRTAAGGLVDAVASVGSYGLTGNGNSQTLVVVGMRHRF</sequence>
<evidence type="ECO:0000313" key="15">
    <source>
        <dbReference type="Proteomes" id="UP000235659"/>
    </source>
</evidence>
<evidence type="ECO:0000259" key="12">
    <source>
        <dbReference type="Pfam" id="PF13609"/>
    </source>
</evidence>